<dbReference type="EMBL" id="KT934943">
    <property type="protein sequence ID" value="ALM02579.1"/>
    <property type="molecule type" value="Genomic_DNA"/>
</dbReference>
<organism evidence="1 2">
    <name type="scientific">Klebsiella phage vB_KpnM_KB57</name>
    <dbReference type="NCBI Taxonomy" id="1719140"/>
    <lineage>
        <taxon>Viruses</taxon>
        <taxon>Duplodnaviria</taxon>
        <taxon>Heunggongvirae</taxon>
        <taxon>Uroviricota</taxon>
        <taxon>Caudoviricetes</taxon>
        <taxon>Vequintavirinae</taxon>
        <taxon>Mydovirus</taxon>
        <taxon>Mydovirus KB57</taxon>
    </lineage>
</organism>
<name>A0A0S1S2R5_9CAUD</name>
<dbReference type="KEGG" id="vg:26523158"/>
<dbReference type="RefSeq" id="YP_009187805.1">
    <property type="nucleotide sequence ID" value="NC_028659.1"/>
</dbReference>
<sequence length="49" mass="5146">MIGKIFTIPGLAFGPGFCYSLFEAATMDTGGKSPEVPAIPVMRITLNNA</sequence>
<dbReference type="GeneID" id="26523158"/>
<protein>
    <submittedName>
        <fullName evidence="1">Uncharacterized protein</fullName>
    </submittedName>
</protein>
<gene>
    <name evidence="1" type="ORF">KB57_192</name>
</gene>
<reference evidence="1 2" key="1">
    <citation type="submission" date="2015-10" db="EMBL/GenBank/DDBJ databases">
        <title>Complete genome sequence of Klebsiella pneumoniae bacteriophage vB_KpnM_KB57.</title>
        <authorList>
            <person name="Volozhantsev N.V."/>
            <person name="Popova A.V."/>
            <person name="Krasilnikova V.M."/>
            <person name="Bogun A.G."/>
        </authorList>
    </citation>
    <scope>NUCLEOTIDE SEQUENCE [LARGE SCALE GENOMIC DNA]</scope>
</reference>
<keyword evidence="2" id="KW-1185">Reference proteome</keyword>
<dbReference type="Proteomes" id="UP000203990">
    <property type="component" value="Segment"/>
</dbReference>
<accession>A0A0S1S2R5</accession>
<evidence type="ECO:0000313" key="1">
    <source>
        <dbReference type="EMBL" id="ALM02579.1"/>
    </source>
</evidence>
<proteinExistence type="predicted"/>
<evidence type="ECO:0000313" key="2">
    <source>
        <dbReference type="Proteomes" id="UP000203990"/>
    </source>
</evidence>